<dbReference type="RefSeq" id="WP_083010080.1">
    <property type="nucleotide sequence ID" value="NZ_CP060015.1"/>
</dbReference>
<proteinExistence type="predicted"/>
<comment type="caution">
    <text evidence="1">The sequence shown here is derived from an EMBL/GenBank/DDBJ whole genome shotgun (WGS) entry which is preliminary data.</text>
</comment>
<dbReference type="Proteomes" id="UP000243140">
    <property type="component" value="Unassembled WGS sequence"/>
</dbReference>
<dbReference type="EMBL" id="MVHV01000006">
    <property type="protein sequence ID" value="ORA83839.1"/>
    <property type="molecule type" value="Genomic_DNA"/>
</dbReference>
<dbReference type="InterPro" id="IPR014942">
    <property type="entry name" value="AbiEii"/>
</dbReference>
<dbReference type="Pfam" id="PF08843">
    <property type="entry name" value="AbiEii"/>
    <property type="match status" value="1"/>
</dbReference>
<sequence length="169" mass="18301">MLADLGNQPNEAIITFDERNELGAVNLRGTGYAAQDIAIQKISAKDHGTRREAEINVTGLAGFLLAKMAAAHGRRKAKDWYDIAFVLLNNDHGSPRAAAERVIEAFGESVINTIRTQVLDLEANFAAADAQGTVAYADQITLDHPEVDRVTAEADAQLAVTAFTERLLR</sequence>
<evidence type="ECO:0000313" key="1">
    <source>
        <dbReference type="EMBL" id="ORA83839.1"/>
    </source>
</evidence>
<gene>
    <name evidence="1" type="ORF">BST29_07490</name>
</gene>
<reference evidence="1 2" key="1">
    <citation type="submission" date="2017-02" db="EMBL/GenBank/DDBJ databases">
        <title>The new phylogeny of genus Mycobacterium.</title>
        <authorList>
            <person name="Tortoli E."/>
            <person name="Trovato A."/>
            <person name="Cirillo D.M."/>
        </authorList>
    </citation>
    <scope>NUCLEOTIDE SEQUENCE [LARGE SCALE GENOMIC DNA]</scope>
    <source>
        <strain evidence="1 2">IP1130001</strain>
    </source>
</reference>
<organism evidence="1 2">
    <name type="scientific">Mycobacterium malmoense</name>
    <dbReference type="NCBI Taxonomy" id="1780"/>
    <lineage>
        <taxon>Bacteria</taxon>
        <taxon>Bacillati</taxon>
        <taxon>Actinomycetota</taxon>
        <taxon>Actinomycetes</taxon>
        <taxon>Mycobacteriales</taxon>
        <taxon>Mycobacteriaceae</taxon>
        <taxon>Mycobacterium</taxon>
    </lineage>
</organism>
<evidence type="ECO:0000313" key="2">
    <source>
        <dbReference type="Proteomes" id="UP000243140"/>
    </source>
</evidence>
<name>A0ABX3SVV9_MYCMA</name>
<accession>A0ABX3SVV9</accession>
<protein>
    <submittedName>
        <fullName evidence="1">Uncharacterized protein</fullName>
    </submittedName>
</protein>
<keyword evidence="2" id="KW-1185">Reference proteome</keyword>